<keyword evidence="10" id="KW-1185">Reference proteome</keyword>
<dbReference type="PANTHER" id="PTHR30587:SF0">
    <property type="entry name" value="FLAGELLAR BIOSYNTHETIC PROTEIN FLIP"/>
    <property type="match status" value="1"/>
</dbReference>
<keyword evidence="6 7" id="KW-0472">Membrane</keyword>
<accession>A0ABT6F530</accession>
<comment type="caution">
    <text evidence="9">The sequence shown here is derived from an EMBL/GenBank/DDBJ whole genome shotgun (WGS) entry which is preliminary data.</text>
</comment>
<evidence type="ECO:0000313" key="9">
    <source>
        <dbReference type="EMBL" id="MDG3002515.1"/>
    </source>
</evidence>
<organism evidence="9 10">
    <name type="scientific">Paludisphaera mucosa</name>
    <dbReference type="NCBI Taxonomy" id="3030827"/>
    <lineage>
        <taxon>Bacteria</taxon>
        <taxon>Pseudomonadati</taxon>
        <taxon>Planctomycetota</taxon>
        <taxon>Planctomycetia</taxon>
        <taxon>Isosphaerales</taxon>
        <taxon>Isosphaeraceae</taxon>
        <taxon>Paludisphaera</taxon>
    </lineage>
</organism>
<evidence type="ECO:0000256" key="1">
    <source>
        <dbReference type="ARBA" id="ARBA00004651"/>
    </source>
</evidence>
<gene>
    <name evidence="9" type="ORF">PZE19_01835</name>
</gene>
<keyword evidence="8" id="KW-0732">Signal</keyword>
<dbReference type="Proteomes" id="UP001216907">
    <property type="component" value="Unassembled WGS sequence"/>
</dbReference>
<evidence type="ECO:0000256" key="2">
    <source>
        <dbReference type="ARBA" id="ARBA00006257"/>
    </source>
</evidence>
<feature type="chain" id="PRO_5045840821" evidence="8">
    <location>
        <begin position="20"/>
        <end position="272"/>
    </location>
</feature>
<dbReference type="Pfam" id="PF00813">
    <property type="entry name" value="FliP"/>
    <property type="match status" value="1"/>
</dbReference>
<dbReference type="EMBL" id="JARRAG010000001">
    <property type="protein sequence ID" value="MDG3002515.1"/>
    <property type="molecule type" value="Genomic_DNA"/>
</dbReference>
<evidence type="ECO:0000256" key="3">
    <source>
        <dbReference type="ARBA" id="ARBA00022475"/>
    </source>
</evidence>
<evidence type="ECO:0000313" key="10">
    <source>
        <dbReference type="Proteomes" id="UP001216907"/>
    </source>
</evidence>
<proteinExistence type="inferred from homology"/>
<name>A0ABT6F530_9BACT</name>
<sequence length="272" mass="28593">MGGLLLLFLTIAGPCFAQAPTGAGRKTVTRLNEPAAVTEPASAAEKPAPAFNPADAARTVQSIVLFGAVSLAPVALLMITPFVRINIVLILLRQALGSPQVPGNQVLTALALLLSALIMRPVAERVYADAVQPYVAGRTGAVEAWNAGSAPIKTFMVDQIVMTNHQDYLTTLHDRSRPATPGAAQPERPEDFAIGVVAPAYILSELTTALKIGFMLYLPFLVIDLVVSAVLAAMGLFMLPPTLISTPAKLIVFVLADGWLLVADMLLAGFSA</sequence>
<feature type="transmembrane region" description="Helical" evidence="7">
    <location>
        <begin position="214"/>
        <end position="238"/>
    </location>
</feature>
<feature type="signal peptide" evidence="8">
    <location>
        <begin position="1"/>
        <end position="19"/>
    </location>
</feature>
<reference evidence="9 10" key="1">
    <citation type="submission" date="2023-03" db="EMBL/GenBank/DDBJ databases">
        <title>Paludisphaera mucosa sp. nov. a novel planctomycete from northern fen.</title>
        <authorList>
            <person name="Ivanova A."/>
        </authorList>
    </citation>
    <scope>NUCLEOTIDE SEQUENCE [LARGE SCALE GENOMIC DNA]</scope>
    <source>
        <strain evidence="9 10">Pla2</strain>
    </source>
</reference>
<keyword evidence="4 7" id="KW-0812">Transmembrane</keyword>
<dbReference type="NCBIfam" id="NF009438">
    <property type="entry name" value="PRK12797.1"/>
    <property type="match status" value="1"/>
</dbReference>
<evidence type="ECO:0000256" key="5">
    <source>
        <dbReference type="ARBA" id="ARBA00022989"/>
    </source>
</evidence>
<dbReference type="PANTHER" id="PTHR30587">
    <property type="entry name" value="FLAGELLAR BIOSYNTHETIC PROTEIN FLIP"/>
    <property type="match status" value="1"/>
</dbReference>
<dbReference type="PRINTS" id="PR01302">
    <property type="entry name" value="TYPE3IMPPROT"/>
</dbReference>
<dbReference type="RefSeq" id="WP_277858879.1">
    <property type="nucleotide sequence ID" value="NZ_JARRAG010000001.1"/>
</dbReference>
<keyword evidence="5 7" id="KW-1133">Transmembrane helix</keyword>
<keyword evidence="3" id="KW-1003">Cell membrane</keyword>
<evidence type="ECO:0000256" key="4">
    <source>
        <dbReference type="ARBA" id="ARBA00022692"/>
    </source>
</evidence>
<feature type="transmembrane region" description="Helical" evidence="7">
    <location>
        <begin position="63"/>
        <end position="92"/>
    </location>
</feature>
<comment type="subcellular location">
    <subcellularLocation>
        <location evidence="1">Cell membrane</location>
        <topology evidence="1">Multi-pass membrane protein</topology>
    </subcellularLocation>
</comment>
<dbReference type="InterPro" id="IPR005838">
    <property type="entry name" value="T3SS_IM_P"/>
</dbReference>
<evidence type="ECO:0000256" key="8">
    <source>
        <dbReference type="SAM" id="SignalP"/>
    </source>
</evidence>
<protein>
    <submittedName>
        <fullName evidence="9">EscR/YscR/HrcR family type III secretion system export apparatus protein</fullName>
    </submittedName>
</protein>
<evidence type="ECO:0000256" key="7">
    <source>
        <dbReference type="SAM" id="Phobius"/>
    </source>
</evidence>
<comment type="similarity">
    <text evidence="2">Belongs to the FliP/MopC/SpaP family.</text>
</comment>
<feature type="transmembrane region" description="Helical" evidence="7">
    <location>
        <begin position="250"/>
        <end position="270"/>
    </location>
</feature>
<evidence type="ECO:0000256" key="6">
    <source>
        <dbReference type="ARBA" id="ARBA00023136"/>
    </source>
</evidence>